<dbReference type="EMBL" id="BAAAPK010000001">
    <property type="protein sequence ID" value="GAA1670059.1"/>
    <property type="molecule type" value="Genomic_DNA"/>
</dbReference>
<gene>
    <name evidence="9" type="primary">pcp</name>
    <name evidence="9" type="ORF">GCM10009807_12740</name>
</gene>
<organism evidence="9 10">
    <name type="scientific">Microbacterium lacus</name>
    <dbReference type="NCBI Taxonomy" id="415217"/>
    <lineage>
        <taxon>Bacteria</taxon>
        <taxon>Bacillati</taxon>
        <taxon>Actinomycetota</taxon>
        <taxon>Actinomycetes</taxon>
        <taxon>Micrococcales</taxon>
        <taxon>Microbacteriaceae</taxon>
        <taxon>Microbacterium</taxon>
    </lineage>
</organism>
<name>A0ABN2GER6_9MICO</name>
<sequence length="210" mass="21626">MTKALLTGFEPFAGDAVNPSEEAVHLVASRWSGPEELITAVLPVTFAGAAARMRELLAQHRPDVVVATGLAGGRSGIGVERVAINLADARIPDNAGFQPTDEPSVPGAPAAHFSTLPVKSAAHAVLASGTPAEVSYSAGTFVCNHTFFALLDAAPEGVRAGFVHVPWSIEHAPQGAPALTADAIARAVEIIVRVSLDAQVDEHLPGGTLH</sequence>
<dbReference type="PANTHER" id="PTHR23402:SF1">
    <property type="entry name" value="PYROGLUTAMYL-PEPTIDASE I"/>
    <property type="match status" value="1"/>
</dbReference>
<dbReference type="NCBIfam" id="TIGR00504">
    <property type="entry name" value="pyro_pdase"/>
    <property type="match status" value="1"/>
</dbReference>
<evidence type="ECO:0000313" key="10">
    <source>
        <dbReference type="Proteomes" id="UP001500596"/>
    </source>
</evidence>
<evidence type="ECO:0000256" key="7">
    <source>
        <dbReference type="ARBA" id="ARBA00030836"/>
    </source>
</evidence>
<evidence type="ECO:0000256" key="2">
    <source>
        <dbReference type="ARBA" id="ARBA00019191"/>
    </source>
</evidence>
<evidence type="ECO:0000256" key="3">
    <source>
        <dbReference type="ARBA" id="ARBA00022490"/>
    </source>
</evidence>
<dbReference type="InterPro" id="IPR036440">
    <property type="entry name" value="Peptidase_C15-like_sf"/>
</dbReference>
<accession>A0ABN2GER6</accession>
<dbReference type="CDD" id="cd00501">
    <property type="entry name" value="Peptidase_C15"/>
    <property type="match status" value="1"/>
</dbReference>
<evidence type="ECO:0000256" key="5">
    <source>
        <dbReference type="ARBA" id="ARBA00022801"/>
    </source>
</evidence>
<keyword evidence="3" id="KW-0963">Cytoplasm</keyword>
<evidence type="ECO:0000313" key="9">
    <source>
        <dbReference type="EMBL" id="GAA1670059.1"/>
    </source>
</evidence>
<dbReference type="Pfam" id="PF01470">
    <property type="entry name" value="Peptidase_C15"/>
    <property type="match status" value="1"/>
</dbReference>
<comment type="similarity">
    <text evidence="1">Belongs to the peptidase C15 family.</text>
</comment>
<proteinExistence type="inferred from homology"/>
<keyword evidence="4" id="KW-0645">Protease</keyword>
<dbReference type="PANTHER" id="PTHR23402">
    <property type="entry name" value="PROTEASE FAMILY C15 PYROGLUTAMYL-PEPTIDASE I-RELATED"/>
    <property type="match status" value="1"/>
</dbReference>
<evidence type="ECO:0000256" key="1">
    <source>
        <dbReference type="ARBA" id="ARBA00006641"/>
    </source>
</evidence>
<comment type="caution">
    <text evidence="9">The sequence shown here is derived from an EMBL/GenBank/DDBJ whole genome shotgun (WGS) entry which is preliminary data.</text>
</comment>
<reference evidence="9 10" key="1">
    <citation type="journal article" date="2019" name="Int. J. Syst. Evol. Microbiol.">
        <title>The Global Catalogue of Microorganisms (GCM) 10K type strain sequencing project: providing services to taxonomists for standard genome sequencing and annotation.</title>
        <authorList>
            <consortium name="The Broad Institute Genomics Platform"/>
            <consortium name="The Broad Institute Genome Sequencing Center for Infectious Disease"/>
            <person name="Wu L."/>
            <person name="Ma J."/>
        </authorList>
    </citation>
    <scope>NUCLEOTIDE SEQUENCE [LARGE SCALE GENOMIC DNA]</scope>
    <source>
        <strain evidence="9 10">JCM 15575</strain>
    </source>
</reference>
<dbReference type="PIRSF" id="PIRSF015592">
    <property type="entry name" value="Prld-crbxl_pptds"/>
    <property type="match status" value="1"/>
</dbReference>
<dbReference type="Proteomes" id="UP001500596">
    <property type="component" value="Unassembled WGS sequence"/>
</dbReference>
<dbReference type="PRINTS" id="PR00706">
    <property type="entry name" value="PYROGLUPTASE"/>
</dbReference>
<evidence type="ECO:0000256" key="6">
    <source>
        <dbReference type="ARBA" id="ARBA00022807"/>
    </source>
</evidence>
<dbReference type="RefSeq" id="WP_344052755.1">
    <property type="nucleotide sequence ID" value="NZ_BAAAPK010000001.1"/>
</dbReference>
<dbReference type="InterPro" id="IPR000816">
    <property type="entry name" value="Peptidase_C15"/>
</dbReference>
<evidence type="ECO:0000256" key="8">
    <source>
        <dbReference type="ARBA" id="ARBA00031559"/>
    </source>
</evidence>
<protein>
    <recommendedName>
        <fullName evidence="2">Pyrrolidone-carboxylate peptidase</fullName>
    </recommendedName>
    <alternativeName>
        <fullName evidence="7">5-oxoprolyl-peptidase</fullName>
    </alternativeName>
    <alternativeName>
        <fullName evidence="8">Pyroglutamyl-peptidase I</fullName>
    </alternativeName>
</protein>
<evidence type="ECO:0000256" key="4">
    <source>
        <dbReference type="ARBA" id="ARBA00022670"/>
    </source>
</evidence>
<dbReference type="NCBIfam" id="NF009676">
    <property type="entry name" value="PRK13197.1"/>
    <property type="match status" value="1"/>
</dbReference>
<dbReference type="InterPro" id="IPR016125">
    <property type="entry name" value="Peptidase_C15-like"/>
</dbReference>
<keyword evidence="6" id="KW-0788">Thiol protease</keyword>
<keyword evidence="5" id="KW-0378">Hydrolase</keyword>
<dbReference type="SUPFAM" id="SSF53182">
    <property type="entry name" value="Pyrrolidone carboxyl peptidase (pyroglutamate aminopeptidase)"/>
    <property type="match status" value="1"/>
</dbReference>
<dbReference type="Gene3D" id="3.40.630.20">
    <property type="entry name" value="Peptidase C15, pyroglutamyl peptidase I-like"/>
    <property type="match status" value="1"/>
</dbReference>
<dbReference type="InterPro" id="IPR029762">
    <property type="entry name" value="PGP-I_bact-type"/>
</dbReference>
<keyword evidence="10" id="KW-1185">Reference proteome</keyword>